<dbReference type="InterPro" id="IPR006569">
    <property type="entry name" value="CID_dom"/>
</dbReference>
<evidence type="ECO:0000313" key="4">
    <source>
        <dbReference type="WBParaSite" id="ACRNAN_Path_715.g2688.t1"/>
    </source>
</evidence>
<accession>A0A914CAK3</accession>
<dbReference type="PROSITE" id="PS51391">
    <property type="entry name" value="CID"/>
    <property type="match status" value="1"/>
</dbReference>
<feature type="domain" description="CID" evidence="2">
    <location>
        <begin position="1"/>
        <end position="108"/>
    </location>
</feature>
<name>A0A914CAK3_9BILA</name>
<protein>
    <submittedName>
        <fullName evidence="4">CID domain-containing protein</fullName>
    </submittedName>
</protein>
<evidence type="ECO:0000259" key="2">
    <source>
        <dbReference type="PROSITE" id="PS51391"/>
    </source>
</evidence>
<keyword evidence="1" id="KW-0175">Coiled coil</keyword>
<dbReference type="PANTHER" id="PTHR12460:SF0">
    <property type="entry name" value="CID DOMAIN-CONTAINING PROTEIN-RELATED"/>
    <property type="match status" value="1"/>
</dbReference>
<sequence>MWLLHHQKKHGKVILDIWLKEVRRQNNPEKLLCLVYLANDVIQNSRKKYPDFMISFLKVLDPAFRFIRDMADENCRKAVLRIIHVWRDRNIYKPVDLSKLERIFDTESNNQLPSSNEMPIKPETEVKNAKPGLENFSMMTTKIIGVLRKLEDPASADAGVRQQIADFPENIANPALLKNIANREDAQELMDKINEANPVVDSYCARLKAEMSDRRMLQKLVADYVETLTLASERNKEMIKSVREKIEQLDQDKIELKKHIESLPDLNEMLHTDFSLPSAHDLFT</sequence>
<feature type="coiled-coil region" evidence="1">
    <location>
        <begin position="232"/>
        <end position="259"/>
    </location>
</feature>
<dbReference type="Pfam" id="PF04818">
    <property type="entry name" value="CID"/>
    <property type="match status" value="1"/>
</dbReference>
<dbReference type="InterPro" id="IPR008942">
    <property type="entry name" value="ENTH_VHS"/>
</dbReference>
<dbReference type="AlphaFoldDB" id="A0A914CAK3"/>
<dbReference type="WBParaSite" id="ACRNAN_Path_715.g2688.t1">
    <property type="protein sequence ID" value="ACRNAN_Path_715.g2688.t1"/>
    <property type="gene ID" value="ACRNAN_Path_715.g2688"/>
</dbReference>
<dbReference type="GO" id="GO:0031124">
    <property type="term" value="P:mRNA 3'-end processing"/>
    <property type="evidence" value="ECO:0007669"/>
    <property type="project" value="TreeGrafter"/>
</dbReference>
<dbReference type="Gene3D" id="1.25.40.90">
    <property type="match status" value="1"/>
</dbReference>
<reference evidence="4" key="1">
    <citation type="submission" date="2022-11" db="UniProtKB">
        <authorList>
            <consortium name="WormBaseParasite"/>
        </authorList>
    </citation>
    <scope>IDENTIFICATION</scope>
</reference>
<dbReference type="PANTHER" id="PTHR12460">
    <property type="entry name" value="CYCLIN-DEPENDENT KINASE INHIBITOR-RELATED PROTEIN"/>
    <property type="match status" value="1"/>
</dbReference>
<dbReference type="Pfam" id="PF16566">
    <property type="entry name" value="CREPT"/>
    <property type="match status" value="1"/>
</dbReference>
<dbReference type="Proteomes" id="UP000887540">
    <property type="component" value="Unplaced"/>
</dbReference>
<evidence type="ECO:0000256" key="1">
    <source>
        <dbReference type="SAM" id="Coils"/>
    </source>
</evidence>
<dbReference type="SMART" id="SM00582">
    <property type="entry name" value="RPR"/>
    <property type="match status" value="1"/>
</dbReference>
<proteinExistence type="predicted"/>
<dbReference type="InterPro" id="IPR032337">
    <property type="entry name" value="RPRD1A/B_C"/>
</dbReference>
<evidence type="ECO:0000313" key="3">
    <source>
        <dbReference type="Proteomes" id="UP000887540"/>
    </source>
</evidence>
<organism evidence="3 4">
    <name type="scientific">Acrobeloides nanus</name>
    <dbReference type="NCBI Taxonomy" id="290746"/>
    <lineage>
        <taxon>Eukaryota</taxon>
        <taxon>Metazoa</taxon>
        <taxon>Ecdysozoa</taxon>
        <taxon>Nematoda</taxon>
        <taxon>Chromadorea</taxon>
        <taxon>Rhabditida</taxon>
        <taxon>Tylenchina</taxon>
        <taxon>Cephalobomorpha</taxon>
        <taxon>Cephaloboidea</taxon>
        <taxon>Cephalobidae</taxon>
        <taxon>Acrobeloides</taxon>
    </lineage>
</organism>
<dbReference type="Gene3D" id="6.10.250.2560">
    <property type="match status" value="1"/>
</dbReference>
<dbReference type="GO" id="GO:0000993">
    <property type="term" value="F:RNA polymerase II complex binding"/>
    <property type="evidence" value="ECO:0007669"/>
    <property type="project" value="TreeGrafter"/>
</dbReference>
<dbReference type="SUPFAM" id="SSF48464">
    <property type="entry name" value="ENTH/VHS domain"/>
    <property type="match status" value="1"/>
</dbReference>
<keyword evidence="3" id="KW-1185">Reference proteome</keyword>